<sequence length="64" mass="7529">MKIFYHYHLSCSHEWLHARVCFTNLQMWASVMLDGGLFQGYGYSGLIRPSFAPDHLIAYRRPHT</sequence>
<name>A0A8T0WUI0_PANVG</name>
<evidence type="ECO:0000313" key="2">
    <source>
        <dbReference type="Proteomes" id="UP000823388"/>
    </source>
</evidence>
<comment type="caution">
    <text evidence="1">The sequence shown here is derived from an EMBL/GenBank/DDBJ whole genome shotgun (WGS) entry which is preliminary data.</text>
</comment>
<protein>
    <submittedName>
        <fullName evidence="1">Uncharacterized protein</fullName>
    </submittedName>
</protein>
<reference evidence="1" key="1">
    <citation type="submission" date="2020-05" db="EMBL/GenBank/DDBJ databases">
        <title>WGS assembly of Panicum virgatum.</title>
        <authorList>
            <person name="Lovell J.T."/>
            <person name="Jenkins J."/>
            <person name="Shu S."/>
            <person name="Juenger T.E."/>
            <person name="Schmutz J."/>
        </authorList>
    </citation>
    <scope>NUCLEOTIDE SEQUENCE</scope>
    <source>
        <strain evidence="1">AP13</strain>
    </source>
</reference>
<evidence type="ECO:0000313" key="1">
    <source>
        <dbReference type="EMBL" id="KAG2650985.1"/>
    </source>
</evidence>
<keyword evidence="2" id="KW-1185">Reference proteome</keyword>
<proteinExistence type="predicted"/>
<accession>A0A8T0WUI0</accession>
<organism evidence="1 2">
    <name type="scientific">Panicum virgatum</name>
    <name type="common">Blackwell switchgrass</name>
    <dbReference type="NCBI Taxonomy" id="38727"/>
    <lineage>
        <taxon>Eukaryota</taxon>
        <taxon>Viridiplantae</taxon>
        <taxon>Streptophyta</taxon>
        <taxon>Embryophyta</taxon>
        <taxon>Tracheophyta</taxon>
        <taxon>Spermatophyta</taxon>
        <taxon>Magnoliopsida</taxon>
        <taxon>Liliopsida</taxon>
        <taxon>Poales</taxon>
        <taxon>Poaceae</taxon>
        <taxon>PACMAD clade</taxon>
        <taxon>Panicoideae</taxon>
        <taxon>Panicodae</taxon>
        <taxon>Paniceae</taxon>
        <taxon>Panicinae</taxon>
        <taxon>Panicum</taxon>
        <taxon>Panicum sect. Hiantes</taxon>
    </lineage>
</organism>
<dbReference type="Proteomes" id="UP000823388">
    <property type="component" value="Chromosome 1N"/>
</dbReference>
<dbReference type="AlphaFoldDB" id="A0A8T0WUI0"/>
<dbReference type="EMBL" id="CM029038">
    <property type="protein sequence ID" value="KAG2650985.1"/>
    <property type="molecule type" value="Genomic_DNA"/>
</dbReference>
<gene>
    <name evidence="1" type="ORF">PVAP13_1NG418757</name>
</gene>